<keyword evidence="3" id="KW-1185">Reference proteome</keyword>
<gene>
    <name evidence="2" type="ORF">Vretifemale_1011</name>
</gene>
<evidence type="ECO:0000313" key="3">
    <source>
        <dbReference type="Proteomes" id="UP000747110"/>
    </source>
</evidence>
<accession>A0A8J4FD73</accession>
<name>A0A8J4FD73_9CHLO</name>
<feature type="region of interest" description="Disordered" evidence="1">
    <location>
        <begin position="632"/>
        <end position="664"/>
    </location>
</feature>
<dbReference type="AlphaFoldDB" id="A0A8J4FD73"/>
<sequence length="739" mass="76862">MSVLNNRSSNSCKRYIAGCSAQRAVGKLIHVRLVCVPPPSGSTVQLNPLPFRCSYRRNAPLSASLANAVPVISSEGGSVGSILMVCTGKTHNGKTHKGAISRRKVFVEDSFGPPRRTLSPLGAAPMPTCTVGASTIATRAPILATPGLLGMPGWHHPTDLDPWVDSILCRASQLQRDLSTCGPGLRLLALLHDHELLLRNSHRPVRYCVDFHPDRAWSAAATAALTRLDAAYDALYGDAGLYEKLTATQTAVEVAMVTQDCHRNLGSGHPAGRDLARGGAHVDPGDNDPLVGLILYELGQHRGLEAAGLMQWLQFCRALRPLFRRNRQEQRTTAVVAAVEAAPAVVAPNDNENCSHNCNGKEGESQAAPKACAAQEAPSPTSAAATTTTTATASITNPPTKPITCAADIRTCGDEPRDDLAARHSVAGNVAGGVAGGGSGDDSCISSGDGEGVRSARLQQLQLAISQCSETLRRLAAGRPPWAPRLALHPAQLELLQPWLTSGDEAAADGGANGGTGSGGMIEWVTDVELLDLWATRHETLHTFSGGTGEKGASVAAAVADVTAAAPEGGCCGGGAGSSGGARAAATLHGGRGGHLKLSLYDVAPSLDLDELLFDATDEALEFAAATADREECNSGGAGGGGSESNSGVCSTRNSSSSSSSSIGGQRLLPVVLLSPELAWRLLQLHPNEGLRWQVYHSGPLRQVRGREDTRIVLLCEVESTACAVSCDQAPPGYRLGFV</sequence>
<dbReference type="Proteomes" id="UP000747110">
    <property type="component" value="Unassembled WGS sequence"/>
</dbReference>
<proteinExistence type="predicted"/>
<feature type="compositionally biased region" description="Low complexity" evidence="1">
    <location>
        <begin position="369"/>
        <end position="398"/>
    </location>
</feature>
<dbReference type="EMBL" id="BNCP01000002">
    <property type="protein sequence ID" value="GIL70149.1"/>
    <property type="molecule type" value="Genomic_DNA"/>
</dbReference>
<organism evidence="2 3">
    <name type="scientific">Volvox reticuliferus</name>
    <dbReference type="NCBI Taxonomy" id="1737510"/>
    <lineage>
        <taxon>Eukaryota</taxon>
        <taxon>Viridiplantae</taxon>
        <taxon>Chlorophyta</taxon>
        <taxon>core chlorophytes</taxon>
        <taxon>Chlorophyceae</taxon>
        <taxon>CS clade</taxon>
        <taxon>Chlamydomonadales</taxon>
        <taxon>Volvocaceae</taxon>
        <taxon>Volvox</taxon>
    </lineage>
</organism>
<reference evidence="2" key="1">
    <citation type="journal article" date="2021" name="Proc. Natl. Acad. Sci. U.S.A.">
        <title>Three genomes in the algal genus Volvox reveal the fate of a haploid sex-determining region after a transition to homothallism.</title>
        <authorList>
            <person name="Yamamoto K."/>
            <person name="Hamaji T."/>
            <person name="Kawai-Toyooka H."/>
            <person name="Matsuzaki R."/>
            <person name="Takahashi F."/>
            <person name="Nishimura Y."/>
            <person name="Kawachi M."/>
            <person name="Noguchi H."/>
            <person name="Minakuchi Y."/>
            <person name="Umen J.G."/>
            <person name="Toyoda A."/>
            <person name="Nozaki H."/>
        </authorList>
    </citation>
    <scope>NUCLEOTIDE SEQUENCE</scope>
    <source>
        <strain evidence="2">NIES-3786</strain>
    </source>
</reference>
<evidence type="ECO:0000256" key="1">
    <source>
        <dbReference type="SAM" id="MobiDB-lite"/>
    </source>
</evidence>
<comment type="caution">
    <text evidence="2">The sequence shown here is derived from an EMBL/GenBank/DDBJ whole genome shotgun (WGS) entry which is preliminary data.</text>
</comment>
<feature type="region of interest" description="Disordered" evidence="1">
    <location>
        <begin position="369"/>
        <end position="400"/>
    </location>
</feature>
<protein>
    <submittedName>
        <fullName evidence="2">Uncharacterized protein</fullName>
    </submittedName>
</protein>
<evidence type="ECO:0000313" key="2">
    <source>
        <dbReference type="EMBL" id="GIL70149.1"/>
    </source>
</evidence>